<evidence type="ECO:0000313" key="4">
    <source>
        <dbReference type="Proteomes" id="UP000178797"/>
    </source>
</evidence>
<dbReference type="SUPFAM" id="SSF51735">
    <property type="entry name" value="NAD(P)-binding Rossmann-fold domains"/>
    <property type="match status" value="1"/>
</dbReference>
<dbReference type="EMBL" id="MGDE01000183">
    <property type="protein sequence ID" value="OGL44446.1"/>
    <property type="molecule type" value="Genomic_DNA"/>
</dbReference>
<accession>A0A1F7RSB3</accession>
<evidence type="ECO:0000313" key="3">
    <source>
        <dbReference type="EMBL" id="OGL44446.1"/>
    </source>
</evidence>
<proteinExistence type="inferred from homology"/>
<gene>
    <name evidence="3" type="ORF">A2W05_10710</name>
</gene>
<dbReference type="Gene3D" id="3.90.25.10">
    <property type="entry name" value="UDP-galactose 4-epimerase, domain 1"/>
    <property type="match status" value="1"/>
</dbReference>
<name>A0A1F7RSB3_9BACT</name>
<dbReference type="PANTHER" id="PTHR43000">
    <property type="entry name" value="DTDP-D-GLUCOSE 4,6-DEHYDRATASE-RELATED"/>
    <property type="match status" value="1"/>
</dbReference>
<comment type="similarity">
    <text evidence="1">Belongs to the NAD(P)-dependent epimerase/dehydratase family.</text>
</comment>
<dbReference type="Pfam" id="PF01370">
    <property type="entry name" value="Epimerase"/>
    <property type="match status" value="1"/>
</dbReference>
<comment type="caution">
    <text evidence="3">The sequence shown here is derived from an EMBL/GenBank/DDBJ whole genome shotgun (WGS) entry which is preliminary data.</text>
</comment>
<sequence length="347" mass="38345">MQAEFNPILITGGCGFIGTNLLDFLLKRGFTYFRIMDNLSVGRIEELEAVLTEHSRFEKREEISKVMYTLSSSYSPAGTIVVELHVGDIRSMEDCIRATENAAAVVHLAAQSGVPTSIENPLFDCTTNIIGTVNLLDACRENDVNKFIFASSGAPLGEVEPPIHEEKLPRPVSPYGASKLAGEAYCSAYYKTFGIKTVVLRFGNVYGPRSNHKSSIVAKFFKRAFEGLPLEIYGDGTQTRDFIFIEDLCNAIYLSLTKLFSSDNSVAGEIFQIATFKETTVSEIAFKIKAIIEKESGMSVNIVHADKRPSDVQRNYSDISKAINILGYEPEYDLDDGLAVTFKAFKS</sequence>
<evidence type="ECO:0000256" key="1">
    <source>
        <dbReference type="ARBA" id="ARBA00007637"/>
    </source>
</evidence>
<reference evidence="3 4" key="1">
    <citation type="journal article" date="2016" name="Nat. Commun.">
        <title>Thousands of microbial genomes shed light on interconnected biogeochemical processes in an aquifer system.</title>
        <authorList>
            <person name="Anantharaman K."/>
            <person name="Brown C.T."/>
            <person name="Hug L.A."/>
            <person name="Sharon I."/>
            <person name="Castelle C.J."/>
            <person name="Probst A.J."/>
            <person name="Thomas B.C."/>
            <person name="Singh A."/>
            <person name="Wilkins M.J."/>
            <person name="Karaoz U."/>
            <person name="Brodie E.L."/>
            <person name="Williams K.H."/>
            <person name="Hubbard S.S."/>
            <person name="Banfield J.F."/>
        </authorList>
    </citation>
    <scope>NUCLEOTIDE SEQUENCE [LARGE SCALE GENOMIC DNA]</scope>
</reference>
<protein>
    <recommendedName>
        <fullName evidence="2">NAD-dependent epimerase/dehydratase domain-containing protein</fullName>
    </recommendedName>
</protein>
<feature type="domain" description="NAD-dependent epimerase/dehydratase" evidence="2">
    <location>
        <begin position="8"/>
        <end position="273"/>
    </location>
</feature>
<dbReference type="Proteomes" id="UP000178797">
    <property type="component" value="Unassembled WGS sequence"/>
</dbReference>
<organism evidence="3 4">
    <name type="scientific">Candidatus Schekmanbacteria bacterium RBG_16_38_10</name>
    <dbReference type="NCBI Taxonomy" id="1817879"/>
    <lineage>
        <taxon>Bacteria</taxon>
        <taxon>Candidatus Schekmaniibacteriota</taxon>
    </lineage>
</organism>
<dbReference type="InterPro" id="IPR001509">
    <property type="entry name" value="Epimerase_deHydtase"/>
</dbReference>
<dbReference type="Gene3D" id="3.40.50.720">
    <property type="entry name" value="NAD(P)-binding Rossmann-like Domain"/>
    <property type="match status" value="1"/>
</dbReference>
<dbReference type="InterPro" id="IPR036291">
    <property type="entry name" value="NAD(P)-bd_dom_sf"/>
</dbReference>
<evidence type="ECO:0000259" key="2">
    <source>
        <dbReference type="Pfam" id="PF01370"/>
    </source>
</evidence>
<dbReference type="AlphaFoldDB" id="A0A1F7RSB3"/>